<reference evidence="3" key="1">
    <citation type="submission" date="2021-08" db="EMBL/GenBank/DDBJ databases">
        <title>WGS assembly of Ceratopteris richardii.</title>
        <authorList>
            <person name="Marchant D.B."/>
            <person name="Chen G."/>
            <person name="Jenkins J."/>
            <person name="Shu S."/>
            <person name="Leebens-Mack J."/>
            <person name="Grimwood J."/>
            <person name="Schmutz J."/>
            <person name="Soltis P."/>
            <person name="Soltis D."/>
            <person name="Chen Z.-H."/>
        </authorList>
    </citation>
    <scope>NUCLEOTIDE SEQUENCE</scope>
    <source>
        <strain evidence="3">Whitten #5841</strain>
        <tissue evidence="3">Leaf</tissue>
    </source>
</reference>
<dbReference type="PANTHER" id="PTHR31071:SF2">
    <property type="entry name" value="ACTIN CYTOSKELETON-REGULATORY COMPLEX PAN-LIKE PROTEIN"/>
    <property type="match status" value="1"/>
</dbReference>
<dbReference type="AlphaFoldDB" id="A0A8T2R260"/>
<proteinExistence type="predicted"/>
<name>A0A8T2R260_CERRI</name>
<organism evidence="3 4">
    <name type="scientific">Ceratopteris richardii</name>
    <name type="common">Triangle waterfern</name>
    <dbReference type="NCBI Taxonomy" id="49495"/>
    <lineage>
        <taxon>Eukaryota</taxon>
        <taxon>Viridiplantae</taxon>
        <taxon>Streptophyta</taxon>
        <taxon>Embryophyta</taxon>
        <taxon>Tracheophyta</taxon>
        <taxon>Polypodiopsida</taxon>
        <taxon>Polypodiidae</taxon>
        <taxon>Polypodiales</taxon>
        <taxon>Pteridineae</taxon>
        <taxon>Pteridaceae</taxon>
        <taxon>Parkerioideae</taxon>
        <taxon>Ceratopteris</taxon>
    </lineage>
</organism>
<sequence>MGKHEFSEELYGLLAMDDSRSGNRNGRRLRRKTSSEAGFSTHSGVSGFRVKSGFHVARKGNPGTPRTKWKLLDMKQNSYAGNHDHLPGHYNSPRTHVSARKLAASLWELQEQSICGSGATQTSSKKYAHSQKRRINNLALGKEMRAQSITYPSSLASSTNSCSEATVQVKVSTIRGTSDRSPLPMIETVLMKLGAGGEVTTNELVKVFNHMWNLEERHSHTMSVISAMRAQVEEARAQLKDLLQKESTHSKEVEHVTKQIIEERALWKQQQEIHIQQAVRSIKEELDAVRKSKRKLEALYKGSIKELQDARKKMDKALKEIRKERRARELMEGICDELARKVGKDKAKVEELKRESLKVREEVEEERKMLQMAEVWREERVQMKLMEAKLELEEKNNAVNKLQSELEMLINAENKCDVKEEAAVSQYTYRHSLDLYSGQSFADIHQPHDKKSTDSVGNISGKGSSGGIEVGISDGEDDLHSIELKPSRDKLVQQYSMETNDSGCSANQPLHNKLSTEKPQQMARIDQDERKTRQDMKTRKKKFSRQSRVSQWIECNFKEGEMEWGAREHHVEEHLAREESSRLWQNIHESSVDPVCSPKGSKQVVGHEVGNLKPAWMKSSTLCEKIGDMFPQNKSDLHHDTFGFPDIQSHIVHGNQLKFFDMVPSPAHQWNHHWLPSSDVGTMSLRASMENSFQRKLFETKLEGQQQPWKMQC</sequence>
<feature type="region of interest" description="Disordered" evidence="2">
    <location>
        <begin position="516"/>
        <end position="543"/>
    </location>
</feature>
<evidence type="ECO:0000256" key="1">
    <source>
        <dbReference type="SAM" id="Coils"/>
    </source>
</evidence>
<feature type="coiled-coil region" evidence="1">
    <location>
        <begin position="225"/>
        <end position="252"/>
    </location>
</feature>
<protein>
    <submittedName>
        <fullName evidence="3">Uncharacterized protein</fullName>
    </submittedName>
</protein>
<keyword evidence="1" id="KW-0175">Coiled coil</keyword>
<dbReference type="InterPro" id="IPR043424">
    <property type="entry name" value="BLT-like"/>
</dbReference>
<evidence type="ECO:0000256" key="2">
    <source>
        <dbReference type="SAM" id="MobiDB-lite"/>
    </source>
</evidence>
<feature type="region of interest" description="Disordered" evidence="2">
    <location>
        <begin position="17"/>
        <end position="43"/>
    </location>
</feature>
<gene>
    <name evidence="3" type="ORF">KP509_30G019600</name>
</gene>
<dbReference type="EMBL" id="CM035435">
    <property type="protein sequence ID" value="KAH7289808.1"/>
    <property type="molecule type" value="Genomic_DNA"/>
</dbReference>
<evidence type="ECO:0000313" key="4">
    <source>
        <dbReference type="Proteomes" id="UP000825935"/>
    </source>
</evidence>
<evidence type="ECO:0000313" key="3">
    <source>
        <dbReference type="EMBL" id="KAH7289808.1"/>
    </source>
</evidence>
<dbReference type="PANTHER" id="PTHR31071">
    <property type="entry name" value="GB|AAF24581.1"/>
    <property type="match status" value="1"/>
</dbReference>
<comment type="caution">
    <text evidence="3">The sequence shown here is derived from an EMBL/GenBank/DDBJ whole genome shotgun (WGS) entry which is preliminary data.</text>
</comment>
<dbReference type="OrthoDB" id="691984at2759"/>
<keyword evidence="4" id="KW-1185">Reference proteome</keyword>
<accession>A0A8T2R260</accession>
<feature type="compositionally biased region" description="Basic and acidic residues" evidence="2">
    <location>
        <begin position="525"/>
        <end position="537"/>
    </location>
</feature>
<feature type="coiled-coil region" evidence="1">
    <location>
        <begin position="279"/>
        <end position="415"/>
    </location>
</feature>
<dbReference type="Proteomes" id="UP000825935">
    <property type="component" value="Chromosome 30"/>
</dbReference>